<feature type="transmembrane region" description="Helical" evidence="1">
    <location>
        <begin position="12"/>
        <end position="33"/>
    </location>
</feature>
<protein>
    <submittedName>
        <fullName evidence="2">Uncharacterized protein</fullName>
    </submittedName>
</protein>
<name>A0A2P2IUG2_RHIMU</name>
<dbReference type="AlphaFoldDB" id="A0A2P2IUG2"/>
<sequence>MNRKRSILDCHVFPSLHTFYKFIVVISLHIFIIPRMCDSNHYVIGHMP</sequence>
<accession>A0A2P2IUG2</accession>
<proteinExistence type="predicted"/>
<organism evidence="2">
    <name type="scientific">Rhizophora mucronata</name>
    <name type="common">Asiatic mangrove</name>
    <dbReference type="NCBI Taxonomy" id="61149"/>
    <lineage>
        <taxon>Eukaryota</taxon>
        <taxon>Viridiplantae</taxon>
        <taxon>Streptophyta</taxon>
        <taxon>Embryophyta</taxon>
        <taxon>Tracheophyta</taxon>
        <taxon>Spermatophyta</taxon>
        <taxon>Magnoliopsida</taxon>
        <taxon>eudicotyledons</taxon>
        <taxon>Gunneridae</taxon>
        <taxon>Pentapetalae</taxon>
        <taxon>rosids</taxon>
        <taxon>fabids</taxon>
        <taxon>Malpighiales</taxon>
        <taxon>Rhizophoraceae</taxon>
        <taxon>Rhizophora</taxon>
    </lineage>
</organism>
<keyword evidence="1" id="KW-1133">Transmembrane helix</keyword>
<reference evidence="2" key="1">
    <citation type="submission" date="2018-02" db="EMBL/GenBank/DDBJ databases">
        <title>Rhizophora mucronata_Transcriptome.</title>
        <authorList>
            <person name="Meera S.P."/>
            <person name="Sreeshan A."/>
            <person name="Augustine A."/>
        </authorList>
    </citation>
    <scope>NUCLEOTIDE SEQUENCE</scope>
    <source>
        <tissue evidence="2">Leaf</tissue>
    </source>
</reference>
<keyword evidence="1" id="KW-0472">Membrane</keyword>
<evidence type="ECO:0000256" key="1">
    <source>
        <dbReference type="SAM" id="Phobius"/>
    </source>
</evidence>
<evidence type="ECO:0000313" key="2">
    <source>
        <dbReference type="EMBL" id="MBW84833.1"/>
    </source>
</evidence>
<dbReference type="EMBL" id="GGEC01004350">
    <property type="protein sequence ID" value="MBW84833.1"/>
    <property type="molecule type" value="Transcribed_RNA"/>
</dbReference>
<keyword evidence="1" id="KW-0812">Transmembrane</keyword>